<dbReference type="Proteomes" id="UP000054166">
    <property type="component" value="Unassembled WGS sequence"/>
</dbReference>
<evidence type="ECO:0000313" key="1">
    <source>
        <dbReference type="EMBL" id="KIM83335.1"/>
    </source>
</evidence>
<evidence type="ECO:0000313" key="2">
    <source>
        <dbReference type="Proteomes" id="UP000054166"/>
    </source>
</evidence>
<proteinExistence type="predicted"/>
<dbReference type="InParanoid" id="A0A0C3FG01"/>
<gene>
    <name evidence="1" type="ORF">PILCRDRAFT_440680</name>
</gene>
<reference evidence="2" key="2">
    <citation type="submission" date="2015-01" db="EMBL/GenBank/DDBJ databases">
        <title>Evolutionary Origins and Diversification of the Mycorrhizal Mutualists.</title>
        <authorList>
            <consortium name="DOE Joint Genome Institute"/>
            <consortium name="Mycorrhizal Genomics Consortium"/>
            <person name="Kohler A."/>
            <person name="Kuo A."/>
            <person name="Nagy L.G."/>
            <person name="Floudas D."/>
            <person name="Copeland A."/>
            <person name="Barry K.W."/>
            <person name="Cichocki N."/>
            <person name="Veneault-Fourrey C."/>
            <person name="LaButti K."/>
            <person name="Lindquist E.A."/>
            <person name="Lipzen A."/>
            <person name="Lundell T."/>
            <person name="Morin E."/>
            <person name="Murat C."/>
            <person name="Riley R."/>
            <person name="Ohm R."/>
            <person name="Sun H."/>
            <person name="Tunlid A."/>
            <person name="Henrissat B."/>
            <person name="Grigoriev I.V."/>
            <person name="Hibbett D.S."/>
            <person name="Martin F."/>
        </authorList>
    </citation>
    <scope>NUCLEOTIDE SEQUENCE [LARGE SCALE GENOMIC DNA]</scope>
    <source>
        <strain evidence="2">F 1598</strain>
    </source>
</reference>
<name>A0A0C3FG01_PILCF</name>
<sequence length="75" mass="8108">MNRPQSVPYHSDGIKTRAHGFLFCSSLNHSIMSAASSTNYFPPVSGCPLVHVTSAKSPQITPFLDTNEVLGKCKT</sequence>
<dbReference type="HOGENOM" id="CLU_2671920_0_0_1"/>
<protein>
    <submittedName>
        <fullName evidence="1">Uncharacterized protein</fullName>
    </submittedName>
</protein>
<organism evidence="1 2">
    <name type="scientific">Piloderma croceum (strain F 1598)</name>
    <dbReference type="NCBI Taxonomy" id="765440"/>
    <lineage>
        <taxon>Eukaryota</taxon>
        <taxon>Fungi</taxon>
        <taxon>Dikarya</taxon>
        <taxon>Basidiomycota</taxon>
        <taxon>Agaricomycotina</taxon>
        <taxon>Agaricomycetes</taxon>
        <taxon>Agaricomycetidae</taxon>
        <taxon>Atheliales</taxon>
        <taxon>Atheliaceae</taxon>
        <taxon>Piloderma</taxon>
    </lineage>
</organism>
<dbReference type="AlphaFoldDB" id="A0A0C3FG01"/>
<dbReference type="EMBL" id="KN832991">
    <property type="protein sequence ID" value="KIM83335.1"/>
    <property type="molecule type" value="Genomic_DNA"/>
</dbReference>
<reference evidence="1 2" key="1">
    <citation type="submission" date="2014-04" db="EMBL/GenBank/DDBJ databases">
        <authorList>
            <consortium name="DOE Joint Genome Institute"/>
            <person name="Kuo A."/>
            <person name="Tarkka M."/>
            <person name="Buscot F."/>
            <person name="Kohler A."/>
            <person name="Nagy L.G."/>
            <person name="Floudas D."/>
            <person name="Copeland A."/>
            <person name="Barry K.W."/>
            <person name="Cichocki N."/>
            <person name="Veneault-Fourrey C."/>
            <person name="LaButti K."/>
            <person name="Lindquist E.A."/>
            <person name="Lipzen A."/>
            <person name="Lundell T."/>
            <person name="Morin E."/>
            <person name="Murat C."/>
            <person name="Sun H."/>
            <person name="Tunlid A."/>
            <person name="Henrissat B."/>
            <person name="Grigoriev I.V."/>
            <person name="Hibbett D.S."/>
            <person name="Martin F."/>
            <person name="Nordberg H.P."/>
            <person name="Cantor M.N."/>
            <person name="Hua S.X."/>
        </authorList>
    </citation>
    <scope>NUCLEOTIDE SEQUENCE [LARGE SCALE GENOMIC DNA]</scope>
    <source>
        <strain evidence="1 2">F 1598</strain>
    </source>
</reference>
<accession>A0A0C3FG01</accession>
<keyword evidence="2" id="KW-1185">Reference proteome</keyword>